<keyword evidence="1" id="KW-0472">Membrane</keyword>
<evidence type="ECO:0000313" key="2">
    <source>
        <dbReference type="EMBL" id="KAF3066845.1"/>
    </source>
</evidence>
<keyword evidence="3" id="KW-1185">Reference proteome</keyword>
<keyword evidence="1" id="KW-0812">Transmembrane</keyword>
<gene>
    <name evidence="2" type="ORF">CFAM422_009058</name>
</gene>
<sequence>MLSYALLGIIINHPSPAPPLHQQRCLSLCGAVLCCAVPSPLPPSAARLLSSRLVWFGFGLVMVPFGMLPVWLGRTAGLGLVSALWCVWASFVLQEVEIVWMEYHGVAVSNHGDVFFDECTG</sequence>
<proteinExistence type="predicted"/>
<dbReference type="EMBL" id="QLNT01000016">
    <property type="protein sequence ID" value="KAF3066845.1"/>
    <property type="molecule type" value="Genomic_DNA"/>
</dbReference>
<protein>
    <submittedName>
        <fullName evidence="2">Uncharacterized protein</fullName>
    </submittedName>
</protein>
<dbReference type="Proteomes" id="UP000801864">
    <property type="component" value="Unassembled WGS sequence"/>
</dbReference>
<dbReference type="AlphaFoldDB" id="A0A9P4XAG1"/>
<feature type="transmembrane region" description="Helical" evidence="1">
    <location>
        <begin position="53"/>
        <end position="71"/>
    </location>
</feature>
<feature type="transmembrane region" description="Helical" evidence="1">
    <location>
        <begin position="77"/>
        <end position="93"/>
    </location>
</feature>
<comment type="caution">
    <text evidence="2">The sequence shown here is derived from an EMBL/GenBank/DDBJ whole genome shotgun (WGS) entry which is preliminary data.</text>
</comment>
<evidence type="ECO:0000256" key="1">
    <source>
        <dbReference type="SAM" id="Phobius"/>
    </source>
</evidence>
<evidence type="ECO:0000313" key="3">
    <source>
        <dbReference type="Proteomes" id="UP000801864"/>
    </source>
</evidence>
<name>A0A9P4XAG1_9HYPO</name>
<reference evidence="2 3" key="1">
    <citation type="submission" date="2018-06" db="EMBL/GenBank/DDBJ databases">
        <title>Genome analysis of cellulolytic fungus Trichoderma lentiforme CFAM-422.</title>
        <authorList>
            <person name="Steindorff A.S."/>
            <person name="Formighieri E.F."/>
            <person name="Midorikawa G.E.O."/>
            <person name="Tamietti M.S."/>
            <person name="Ramos E.Z."/>
            <person name="Silva A.S."/>
            <person name="Bon E.P.S."/>
            <person name="Mendes T.D."/>
            <person name="Damaso M.C.T."/>
            <person name="Favaro L.C.L."/>
        </authorList>
    </citation>
    <scope>NUCLEOTIDE SEQUENCE [LARGE SCALE GENOMIC DNA]</scope>
    <source>
        <strain evidence="2 3">CFAM-422</strain>
    </source>
</reference>
<accession>A0A9P4XAG1</accession>
<organism evidence="2 3">
    <name type="scientific">Trichoderma lentiforme</name>
    <dbReference type="NCBI Taxonomy" id="1567552"/>
    <lineage>
        <taxon>Eukaryota</taxon>
        <taxon>Fungi</taxon>
        <taxon>Dikarya</taxon>
        <taxon>Ascomycota</taxon>
        <taxon>Pezizomycotina</taxon>
        <taxon>Sordariomycetes</taxon>
        <taxon>Hypocreomycetidae</taxon>
        <taxon>Hypocreales</taxon>
        <taxon>Hypocreaceae</taxon>
        <taxon>Trichoderma</taxon>
    </lineage>
</organism>
<keyword evidence="1" id="KW-1133">Transmembrane helix</keyword>